<dbReference type="InterPro" id="IPR036102">
    <property type="entry name" value="OsmC/Ohrsf"/>
</dbReference>
<dbReference type="KEGG" id="spon:HME9304_00378"/>
<dbReference type="Gene3D" id="3.30.300.20">
    <property type="match status" value="1"/>
</dbReference>
<evidence type="ECO:0000313" key="2">
    <source>
        <dbReference type="EMBL" id="AWX43390.1"/>
    </source>
</evidence>
<evidence type="ECO:0000313" key="3">
    <source>
        <dbReference type="Proteomes" id="UP000248536"/>
    </source>
</evidence>
<dbReference type="InterPro" id="IPR019953">
    <property type="entry name" value="OHR"/>
</dbReference>
<dbReference type="NCBIfam" id="TIGR03561">
    <property type="entry name" value="organ_hyd_perox"/>
    <property type="match status" value="1"/>
</dbReference>
<dbReference type="Proteomes" id="UP000248536">
    <property type="component" value="Chromosome"/>
</dbReference>
<reference evidence="2 3" key="1">
    <citation type="submission" date="2018-06" db="EMBL/GenBank/DDBJ databases">
        <title>Spongiibacterium sp. HME9304 Genome sequencing and assembly.</title>
        <authorList>
            <person name="Kang H."/>
            <person name="Kim H."/>
            <person name="Joh K."/>
        </authorList>
    </citation>
    <scope>NUCLEOTIDE SEQUENCE [LARGE SCALE GENOMIC DNA]</scope>
    <source>
        <strain evidence="2 3">HME9304</strain>
    </source>
</reference>
<sequence>MKTIFESKATNTGGRAGHVKSEDGVLDYSISMPNSKGKPDSGSTNPEELFAAAYSTCFAGAIQAVAKEHDIDDLGDFTVTATVAFNKEDDGFFLEATLDSYLPTVNKETGEKLINAAHEICPYSKATRDNITVHLNLLMDA</sequence>
<gene>
    <name evidence="2" type="ORF">HME9304_00378</name>
</gene>
<dbReference type="EMBL" id="CP030104">
    <property type="protein sequence ID" value="AWX43390.1"/>
    <property type="molecule type" value="Genomic_DNA"/>
</dbReference>
<accession>A0A2Z4LNQ8</accession>
<dbReference type="Pfam" id="PF02566">
    <property type="entry name" value="OsmC"/>
    <property type="match status" value="1"/>
</dbReference>
<comment type="similarity">
    <text evidence="1">Belongs to the OsmC/Ohr family.</text>
</comment>
<protein>
    <submittedName>
        <fullName evidence="2">Organic hydroperoxide resistance protein OhrB</fullName>
    </submittedName>
</protein>
<evidence type="ECO:0000256" key="1">
    <source>
        <dbReference type="ARBA" id="ARBA00007378"/>
    </source>
</evidence>
<proteinExistence type="inferred from homology"/>
<dbReference type="PANTHER" id="PTHR33797">
    <property type="entry name" value="ORGANIC HYDROPEROXIDE RESISTANCE PROTEIN-LIKE"/>
    <property type="match status" value="1"/>
</dbReference>
<dbReference type="RefSeq" id="WP_112376971.1">
    <property type="nucleotide sequence ID" value="NZ_CP030104.1"/>
</dbReference>
<dbReference type="Gene3D" id="2.20.25.10">
    <property type="match status" value="1"/>
</dbReference>
<dbReference type="GO" id="GO:0006979">
    <property type="term" value="P:response to oxidative stress"/>
    <property type="evidence" value="ECO:0007669"/>
    <property type="project" value="InterPro"/>
</dbReference>
<dbReference type="PANTHER" id="PTHR33797:SF2">
    <property type="entry name" value="ORGANIC HYDROPEROXIDE RESISTANCE PROTEIN-LIKE"/>
    <property type="match status" value="1"/>
</dbReference>
<dbReference type="InterPro" id="IPR003718">
    <property type="entry name" value="OsmC/Ohr_fam"/>
</dbReference>
<dbReference type="AlphaFoldDB" id="A0A2Z4LNQ8"/>
<dbReference type="InterPro" id="IPR015946">
    <property type="entry name" value="KH_dom-like_a/b"/>
</dbReference>
<dbReference type="SUPFAM" id="SSF82784">
    <property type="entry name" value="OsmC-like"/>
    <property type="match status" value="1"/>
</dbReference>
<name>A0A2Z4LNQ8_9FLAO</name>
<keyword evidence="3" id="KW-1185">Reference proteome</keyword>
<dbReference type="OrthoDB" id="9797508at2"/>
<organism evidence="2 3">
    <name type="scientific">Flagellimonas maritima</name>
    <dbReference type="NCBI Taxonomy" id="1383885"/>
    <lineage>
        <taxon>Bacteria</taxon>
        <taxon>Pseudomonadati</taxon>
        <taxon>Bacteroidota</taxon>
        <taxon>Flavobacteriia</taxon>
        <taxon>Flavobacteriales</taxon>
        <taxon>Flavobacteriaceae</taxon>
        <taxon>Flagellimonas</taxon>
    </lineage>
</organism>